<feature type="transmembrane region" description="Helical" evidence="5">
    <location>
        <begin position="6"/>
        <end position="27"/>
    </location>
</feature>
<keyword evidence="2 5" id="KW-0812">Transmembrane</keyword>
<accession>A0ABW0H6I1</accession>
<keyword evidence="4 5" id="KW-0472">Membrane</keyword>
<organism evidence="6 7">
    <name type="scientific">Bosea vestrisii</name>
    <dbReference type="NCBI Taxonomy" id="151416"/>
    <lineage>
        <taxon>Bacteria</taxon>
        <taxon>Pseudomonadati</taxon>
        <taxon>Pseudomonadota</taxon>
        <taxon>Alphaproteobacteria</taxon>
        <taxon>Hyphomicrobiales</taxon>
        <taxon>Boseaceae</taxon>
        <taxon>Bosea</taxon>
    </lineage>
</organism>
<evidence type="ECO:0000313" key="6">
    <source>
        <dbReference type="EMBL" id="MFC5392763.1"/>
    </source>
</evidence>
<feature type="transmembrane region" description="Helical" evidence="5">
    <location>
        <begin position="170"/>
        <end position="189"/>
    </location>
</feature>
<feature type="transmembrane region" description="Helical" evidence="5">
    <location>
        <begin position="69"/>
        <end position="89"/>
    </location>
</feature>
<evidence type="ECO:0000256" key="4">
    <source>
        <dbReference type="ARBA" id="ARBA00023136"/>
    </source>
</evidence>
<dbReference type="EMBL" id="JBHSLV010000016">
    <property type="protein sequence ID" value="MFC5392763.1"/>
    <property type="molecule type" value="Genomic_DNA"/>
</dbReference>
<evidence type="ECO:0000313" key="7">
    <source>
        <dbReference type="Proteomes" id="UP001596104"/>
    </source>
</evidence>
<keyword evidence="7" id="KW-1185">Reference proteome</keyword>
<evidence type="ECO:0000256" key="5">
    <source>
        <dbReference type="SAM" id="Phobius"/>
    </source>
</evidence>
<feature type="transmembrane region" description="Helical" evidence="5">
    <location>
        <begin position="230"/>
        <end position="253"/>
    </location>
</feature>
<reference evidence="7" key="1">
    <citation type="journal article" date="2019" name="Int. J. Syst. Evol. Microbiol.">
        <title>The Global Catalogue of Microorganisms (GCM) 10K type strain sequencing project: providing services to taxonomists for standard genome sequencing and annotation.</title>
        <authorList>
            <consortium name="The Broad Institute Genomics Platform"/>
            <consortium name="The Broad Institute Genome Sequencing Center for Infectious Disease"/>
            <person name="Wu L."/>
            <person name="Ma J."/>
        </authorList>
    </citation>
    <scope>NUCLEOTIDE SEQUENCE [LARGE SCALE GENOMIC DNA]</scope>
    <source>
        <strain evidence="7">CGMCC 1.16326</strain>
    </source>
</reference>
<evidence type="ECO:0000256" key="1">
    <source>
        <dbReference type="ARBA" id="ARBA00004141"/>
    </source>
</evidence>
<sequence length="290" mass="30504">MQASILTDLLLPLAIGIVMLGLGLSLTIEDFRRVARYPLAVGFGLFLQVLLLPLAAFAIAIGLKLSADHAVGLMLLAAAPGGATANIYSHLARGDVALNITLTAVNSLLCLFTLPIVLDLSLGYFLDAEHYVPPPHRKVIEVGAIILIPVALGMLLRARVESFAIRAETPIKIFSVLVLAVLIAGAIYIERKALLPSLIAVGGACLAFNLVSMLAGYLAPLALRLPKGQAVAIAMEIGIHNAALAIFIALNVLRNPAAAVVPGIYSLVMYVTASAFAVWLVRRNAALRPA</sequence>
<dbReference type="Gene3D" id="1.20.1530.20">
    <property type="match status" value="1"/>
</dbReference>
<evidence type="ECO:0000256" key="2">
    <source>
        <dbReference type="ARBA" id="ARBA00022692"/>
    </source>
</evidence>
<feature type="transmembrane region" description="Helical" evidence="5">
    <location>
        <begin position="39"/>
        <end position="63"/>
    </location>
</feature>
<dbReference type="Pfam" id="PF01758">
    <property type="entry name" value="SBF"/>
    <property type="match status" value="1"/>
</dbReference>
<comment type="caution">
    <text evidence="6">The sequence shown here is derived from an EMBL/GenBank/DDBJ whole genome shotgun (WGS) entry which is preliminary data.</text>
</comment>
<proteinExistence type="predicted"/>
<comment type="subcellular location">
    <subcellularLocation>
        <location evidence="1">Membrane</location>
        <topology evidence="1">Multi-pass membrane protein</topology>
    </subcellularLocation>
</comment>
<feature type="transmembrane region" description="Helical" evidence="5">
    <location>
        <begin position="96"/>
        <end position="118"/>
    </location>
</feature>
<protein>
    <submittedName>
        <fullName evidence="6">Bile acid:sodium symporter family protein</fullName>
    </submittedName>
</protein>
<dbReference type="Proteomes" id="UP001596104">
    <property type="component" value="Unassembled WGS sequence"/>
</dbReference>
<dbReference type="RefSeq" id="WP_377007595.1">
    <property type="nucleotide sequence ID" value="NZ_JBHSLV010000016.1"/>
</dbReference>
<feature type="transmembrane region" description="Helical" evidence="5">
    <location>
        <begin position="195"/>
        <end position="218"/>
    </location>
</feature>
<evidence type="ECO:0000256" key="3">
    <source>
        <dbReference type="ARBA" id="ARBA00022989"/>
    </source>
</evidence>
<gene>
    <name evidence="6" type="ORF">ACFPPC_08965</name>
</gene>
<dbReference type="InterPro" id="IPR002657">
    <property type="entry name" value="BilAc:Na_symport/Acr3"/>
</dbReference>
<dbReference type="PANTHER" id="PTHR10361">
    <property type="entry name" value="SODIUM-BILE ACID COTRANSPORTER"/>
    <property type="match status" value="1"/>
</dbReference>
<feature type="transmembrane region" description="Helical" evidence="5">
    <location>
        <begin position="138"/>
        <end position="158"/>
    </location>
</feature>
<dbReference type="InterPro" id="IPR038770">
    <property type="entry name" value="Na+/solute_symporter_sf"/>
</dbReference>
<keyword evidence="3 5" id="KW-1133">Transmembrane helix</keyword>
<dbReference type="PANTHER" id="PTHR10361:SF24">
    <property type="entry name" value="P3 PROTEIN"/>
    <property type="match status" value="1"/>
</dbReference>
<name>A0ABW0H6I1_9HYPH</name>
<feature type="transmembrane region" description="Helical" evidence="5">
    <location>
        <begin position="259"/>
        <end position="281"/>
    </location>
</feature>
<dbReference type="InterPro" id="IPR004710">
    <property type="entry name" value="Bilac:Na_transpt"/>
</dbReference>